<dbReference type="EMBL" id="CP062310">
    <property type="protein sequence ID" value="QOJ78323.1"/>
    <property type="molecule type" value="Genomic_DNA"/>
</dbReference>
<dbReference type="PANTHER" id="PTHR40699">
    <property type="entry name" value="UPF0179 PROTEIN MJ1627"/>
    <property type="match status" value="1"/>
</dbReference>
<reference evidence="2 3" key="1">
    <citation type="submission" date="2020-10" db="EMBL/GenBank/DDBJ databases">
        <title>Thermofilum lucidum 3507LT sp. nov. a novel member of Thermofilaceae family isolated from Chile hot spring, and proposal of description order Thermofilales.</title>
        <authorList>
            <person name="Zayulina K.S."/>
            <person name="Elcheninov A.G."/>
            <person name="Toshchakov S.V."/>
            <person name="Kublanov I.V."/>
        </authorList>
    </citation>
    <scope>NUCLEOTIDE SEQUENCE [LARGE SCALE GENOMIC DNA]</scope>
    <source>
        <strain evidence="2 3">3507LT</strain>
    </source>
</reference>
<dbReference type="InterPro" id="IPR005369">
    <property type="entry name" value="UPF0179"/>
</dbReference>
<dbReference type="Pfam" id="PF03684">
    <property type="entry name" value="UPF0179"/>
    <property type="match status" value="1"/>
</dbReference>
<accession>A0A7L9FH36</accession>
<keyword evidence="3" id="KW-1185">Reference proteome</keyword>
<sequence>MPRRTVSMVTPLFAKPGTVFQPLITSRCLECPYFNACLGNLRPLVSYRVIGFRKHVVHCPALSEDLVTVEVEELPARLVMNSRYVMPGAVVYYQKPDCDKEVEGCNPVFVEERERVRILREIEKVGNELSVVEVEFIDPPHPRLWLLAKQKFLGRKAGHRSE</sequence>
<proteinExistence type="inferred from homology"/>
<dbReference type="AlphaFoldDB" id="A0A7L9FH36"/>
<comment type="similarity">
    <text evidence="1">Belongs to the UPF0179 family.</text>
</comment>
<dbReference type="InParanoid" id="A0A7L9FH36"/>
<evidence type="ECO:0000313" key="2">
    <source>
        <dbReference type="EMBL" id="QOJ78323.1"/>
    </source>
</evidence>
<name>A0A7L9FH36_9CREN</name>
<dbReference type="KEGG" id="thel:IG193_06030"/>
<dbReference type="PANTHER" id="PTHR40699:SF1">
    <property type="entry name" value="UPF0179 PROTEIN MJ1627"/>
    <property type="match status" value="1"/>
</dbReference>
<gene>
    <name evidence="2" type="ORF">IG193_06030</name>
</gene>
<organism evidence="2 3">
    <name type="scientific">Infirmifilum lucidum</name>
    <dbReference type="NCBI Taxonomy" id="2776706"/>
    <lineage>
        <taxon>Archaea</taxon>
        <taxon>Thermoproteota</taxon>
        <taxon>Thermoprotei</taxon>
        <taxon>Thermofilales</taxon>
        <taxon>Thermofilaceae</taxon>
        <taxon>Infirmifilum</taxon>
    </lineage>
</organism>
<evidence type="ECO:0000256" key="1">
    <source>
        <dbReference type="ARBA" id="ARBA00010824"/>
    </source>
</evidence>
<protein>
    <submittedName>
        <fullName evidence="2">UPF0179 family protein</fullName>
    </submittedName>
</protein>
<evidence type="ECO:0000313" key="3">
    <source>
        <dbReference type="Proteomes" id="UP000594121"/>
    </source>
</evidence>
<dbReference type="Proteomes" id="UP000594121">
    <property type="component" value="Chromosome"/>
</dbReference>